<dbReference type="Proteomes" id="UP000026960">
    <property type="component" value="Chromosome 1"/>
</dbReference>
<dbReference type="EnsemblPlants" id="OBART01G40880.1">
    <property type="protein sequence ID" value="OBART01G40880.1"/>
    <property type="gene ID" value="OBART01G40880"/>
</dbReference>
<proteinExistence type="predicted"/>
<dbReference type="GO" id="GO:0005634">
    <property type="term" value="C:nucleus"/>
    <property type="evidence" value="ECO:0007669"/>
    <property type="project" value="UniProtKB-SubCell"/>
</dbReference>
<dbReference type="PRINTS" id="PR00404">
    <property type="entry name" value="MADSDOMAIN"/>
</dbReference>
<dbReference type="AlphaFoldDB" id="A0A0D3EXJ1"/>
<dbReference type="InterPro" id="IPR036879">
    <property type="entry name" value="TF_MADSbox_sf"/>
</dbReference>
<dbReference type="Pfam" id="PF00319">
    <property type="entry name" value="SRF-TF"/>
    <property type="match status" value="1"/>
</dbReference>
<keyword evidence="4" id="KW-0804">Transcription</keyword>
<dbReference type="PANTHER" id="PTHR48019">
    <property type="entry name" value="SERUM RESPONSE FACTOR HOMOLOG"/>
    <property type="match status" value="1"/>
</dbReference>
<dbReference type="PaxDb" id="65489-OBART01G40880.1"/>
<evidence type="ECO:0000256" key="5">
    <source>
        <dbReference type="ARBA" id="ARBA00023242"/>
    </source>
</evidence>
<dbReference type="PROSITE" id="PS50066">
    <property type="entry name" value="MADS_BOX_2"/>
    <property type="match status" value="1"/>
</dbReference>
<keyword evidence="9" id="KW-1185">Reference proteome</keyword>
<comment type="subcellular location">
    <subcellularLocation>
        <location evidence="1">Nucleus</location>
    </subcellularLocation>
</comment>
<keyword evidence="2" id="KW-0805">Transcription regulation</keyword>
<organism evidence="8">
    <name type="scientific">Oryza barthii</name>
    <dbReference type="NCBI Taxonomy" id="65489"/>
    <lineage>
        <taxon>Eukaryota</taxon>
        <taxon>Viridiplantae</taxon>
        <taxon>Streptophyta</taxon>
        <taxon>Embryophyta</taxon>
        <taxon>Tracheophyta</taxon>
        <taxon>Spermatophyta</taxon>
        <taxon>Magnoliopsida</taxon>
        <taxon>Liliopsida</taxon>
        <taxon>Poales</taxon>
        <taxon>Poaceae</taxon>
        <taxon>BOP clade</taxon>
        <taxon>Oryzoideae</taxon>
        <taxon>Oryzeae</taxon>
        <taxon>Oryzinae</taxon>
        <taxon>Oryza</taxon>
    </lineage>
</organism>
<dbReference type="STRING" id="65489.A0A0D3EXJ1"/>
<accession>A0A0D3EXJ1</accession>
<dbReference type="GO" id="GO:0046983">
    <property type="term" value="F:protein dimerization activity"/>
    <property type="evidence" value="ECO:0007669"/>
    <property type="project" value="InterPro"/>
</dbReference>
<evidence type="ECO:0000256" key="2">
    <source>
        <dbReference type="ARBA" id="ARBA00023015"/>
    </source>
</evidence>
<protein>
    <recommendedName>
        <fullName evidence="7">MADS-box domain-containing protein</fullName>
    </recommendedName>
</protein>
<dbReference type="PROSITE" id="PS51257">
    <property type="entry name" value="PROKAR_LIPOPROTEIN"/>
    <property type="match status" value="1"/>
</dbReference>
<feature type="region of interest" description="Disordered" evidence="6">
    <location>
        <begin position="27"/>
        <end position="50"/>
    </location>
</feature>
<dbReference type="SUPFAM" id="SSF55455">
    <property type="entry name" value="SRF-like"/>
    <property type="match status" value="1"/>
</dbReference>
<dbReference type="InterPro" id="IPR002100">
    <property type="entry name" value="TF_MADSbox"/>
</dbReference>
<name>A0A0D3EXJ1_9ORYZ</name>
<dbReference type="HOGENOM" id="CLU_1818776_0_0_1"/>
<evidence type="ECO:0000259" key="7">
    <source>
        <dbReference type="PROSITE" id="PS50066"/>
    </source>
</evidence>
<dbReference type="SMART" id="SM00432">
    <property type="entry name" value="MADS"/>
    <property type="match status" value="1"/>
</dbReference>
<evidence type="ECO:0000313" key="8">
    <source>
        <dbReference type="EnsemblPlants" id="OBART01G40880.1"/>
    </source>
</evidence>
<dbReference type="eggNOG" id="KOG0014">
    <property type="taxonomic scope" value="Eukaryota"/>
</dbReference>
<dbReference type="Gramene" id="OBART01G40880.1">
    <property type="protein sequence ID" value="OBART01G40880.1"/>
    <property type="gene ID" value="OBART01G40880"/>
</dbReference>
<evidence type="ECO:0000256" key="1">
    <source>
        <dbReference type="ARBA" id="ARBA00004123"/>
    </source>
</evidence>
<evidence type="ECO:0000313" key="9">
    <source>
        <dbReference type="Proteomes" id="UP000026960"/>
    </source>
</evidence>
<evidence type="ECO:0000256" key="4">
    <source>
        <dbReference type="ARBA" id="ARBA00023163"/>
    </source>
</evidence>
<evidence type="ECO:0000256" key="6">
    <source>
        <dbReference type="SAM" id="MobiDB-lite"/>
    </source>
</evidence>
<dbReference type="InterPro" id="IPR050142">
    <property type="entry name" value="MADS-box/MEF2_TF"/>
</dbReference>
<feature type="domain" description="MADS-box" evidence="7">
    <location>
        <begin position="80"/>
        <end position="140"/>
    </location>
</feature>
<keyword evidence="5" id="KW-0539">Nucleus</keyword>
<reference evidence="8" key="2">
    <citation type="submission" date="2015-03" db="UniProtKB">
        <authorList>
            <consortium name="EnsemblPlants"/>
        </authorList>
    </citation>
    <scope>IDENTIFICATION</scope>
</reference>
<dbReference type="Gene3D" id="3.40.1810.10">
    <property type="entry name" value="Transcription factor, MADS-box"/>
    <property type="match status" value="1"/>
</dbReference>
<dbReference type="GO" id="GO:0003677">
    <property type="term" value="F:DNA binding"/>
    <property type="evidence" value="ECO:0007669"/>
    <property type="project" value="UniProtKB-KW"/>
</dbReference>
<reference evidence="8" key="1">
    <citation type="journal article" date="2009" name="Rice">
        <title>De Novo Next Generation Sequencing of Plant Genomes.</title>
        <authorList>
            <person name="Rounsley S."/>
            <person name="Marri P.R."/>
            <person name="Yu Y."/>
            <person name="He R."/>
            <person name="Sisneros N."/>
            <person name="Goicoechea J.L."/>
            <person name="Lee S.J."/>
            <person name="Angelova A."/>
            <person name="Kudrna D."/>
            <person name="Luo M."/>
            <person name="Affourtit J."/>
            <person name="Desany B."/>
            <person name="Knight J."/>
            <person name="Niazi F."/>
            <person name="Egholm M."/>
            <person name="Wing R.A."/>
        </authorList>
    </citation>
    <scope>NUCLEOTIDE SEQUENCE [LARGE SCALE GENOMIC DNA]</scope>
    <source>
        <strain evidence="8">cv. IRGC 105608</strain>
    </source>
</reference>
<evidence type="ECO:0000256" key="3">
    <source>
        <dbReference type="ARBA" id="ARBA00023125"/>
    </source>
</evidence>
<sequence>MYGKYATRWNAVPCTGAPAYSVAACARSQHTPPPQRRRPEAARAASRQLLPSSATVTATATVTTNPLTLTSRSGAVAASPGDRLIDIGRIERKTSRQVTSGKHRNGLLNKTYELAILCDAEIGLIIFSTRGRLYEFSNEIQI</sequence>
<keyword evidence="3" id="KW-0238">DNA-binding</keyword>